<organism evidence="2">
    <name type="scientific">viral metagenome</name>
    <dbReference type="NCBI Taxonomy" id="1070528"/>
    <lineage>
        <taxon>unclassified sequences</taxon>
        <taxon>metagenomes</taxon>
        <taxon>organismal metagenomes</taxon>
    </lineage>
</organism>
<protein>
    <submittedName>
        <fullName evidence="2">Uncharacterized protein</fullName>
    </submittedName>
</protein>
<dbReference type="EMBL" id="MT143828">
    <property type="protein sequence ID" value="QJB03170.1"/>
    <property type="molecule type" value="Genomic_DNA"/>
</dbReference>
<evidence type="ECO:0000313" key="2">
    <source>
        <dbReference type="EMBL" id="QJB03170.1"/>
    </source>
</evidence>
<dbReference type="AlphaFoldDB" id="A0A6M3MAC2"/>
<evidence type="ECO:0000313" key="1">
    <source>
        <dbReference type="EMBL" id="QJB00301.1"/>
    </source>
</evidence>
<reference evidence="2" key="1">
    <citation type="submission" date="2020-03" db="EMBL/GenBank/DDBJ databases">
        <title>The deep terrestrial virosphere.</title>
        <authorList>
            <person name="Holmfeldt K."/>
            <person name="Nilsson E."/>
            <person name="Simone D."/>
            <person name="Lopez-Fernandez M."/>
            <person name="Wu X."/>
            <person name="de Brujin I."/>
            <person name="Lundin D."/>
            <person name="Andersson A."/>
            <person name="Bertilsson S."/>
            <person name="Dopson M."/>
        </authorList>
    </citation>
    <scope>NUCLEOTIDE SEQUENCE</scope>
    <source>
        <strain evidence="1">MM171A00621</strain>
        <strain evidence="2">MM171B00876</strain>
    </source>
</reference>
<gene>
    <name evidence="1" type="ORF">MM171A00621_0016</name>
    <name evidence="2" type="ORF">MM171B00876_0014</name>
</gene>
<accession>A0A6M3MAC2</accession>
<name>A0A6M3MAC2_9ZZZZ</name>
<sequence>MLCNDNAGTSFTGNIKLLLRGSIAILKTEIPKQCNTCRNKVMNIDCKDGSFVKCTKFGIVPNVWADYDCWEKDPVPRSSCASGGSGTNISDYL</sequence>
<proteinExistence type="predicted"/>
<dbReference type="EMBL" id="MT143688">
    <property type="protein sequence ID" value="QJB00301.1"/>
    <property type="molecule type" value="Genomic_DNA"/>
</dbReference>